<comment type="caution">
    <text evidence="2">The sequence shown here is derived from an EMBL/GenBank/DDBJ whole genome shotgun (WGS) entry which is preliminary data.</text>
</comment>
<keyword evidence="3" id="KW-1185">Reference proteome</keyword>
<evidence type="ECO:0008006" key="4">
    <source>
        <dbReference type="Google" id="ProtNLM"/>
    </source>
</evidence>
<dbReference type="EMBL" id="ASPP01000828">
    <property type="protein sequence ID" value="ETO36288.1"/>
    <property type="molecule type" value="Genomic_DNA"/>
</dbReference>
<protein>
    <recommendedName>
        <fullName evidence="4">Transmembrane protein</fullName>
    </recommendedName>
</protein>
<name>X6PDV4_RETFI</name>
<accession>X6PDV4</accession>
<gene>
    <name evidence="2" type="ORF">RFI_00773</name>
</gene>
<evidence type="ECO:0000313" key="3">
    <source>
        <dbReference type="Proteomes" id="UP000023152"/>
    </source>
</evidence>
<keyword evidence="1" id="KW-1133">Transmembrane helix</keyword>
<evidence type="ECO:0000256" key="1">
    <source>
        <dbReference type="SAM" id="Phobius"/>
    </source>
</evidence>
<evidence type="ECO:0000313" key="2">
    <source>
        <dbReference type="EMBL" id="ETO36288.1"/>
    </source>
</evidence>
<keyword evidence="1" id="KW-0812">Transmembrane</keyword>
<proteinExistence type="predicted"/>
<dbReference type="Proteomes" id="UP000023152">
    <property type="component" value="Unassembled WGS sequence"/>
</dbReference>
<reference evidence="2 3" key="1">
    <citation type="journal article" date="2013" name="Curr. Biol.">
        <title>The Genome of the Foraminiferan Reticulomyxa filosa.</title>
        <authorList>
            <person name="Glockner G."/>
            <person name="Hulsmann N."/>
            <person name="Schleicher M."/>
            <person name="Noegel A.A."/>
            <person name="Eichinger L."/>
            <person name="Gallinger C."/>
            <person name="Pawlowski J."/>
            <person name="Sierra R."/>
            <person name="Euteneuer U."/>
            <person name="Pillet L."/>
            <person name="Moustafa A."/>
            <person name="Platzer M."/>
            <person name="Groth M."/>
            <person name="Szafranski K."/>
            <person name="Schliwa M."/>
        </authorList>
    </citation>
    <scope>NUCLEOTIDE SEQUENCE [LARGE SCALE GENOMIC DNA]</scope>
</reference>
<feature type="transmembrane region" description="Helical" evidence="1">
    <location>
        <begin position="52"/>
        <end position="72"/>
    </location>
</feature>
<sequence>MLFKSFFDNHFKTFFHHLIRHFNLQYFASSLAMNVSNDVIFFYNFLSIANIFIFYNIIFCLFILKFSIFFFANNLTINKSLKIISKSQIKKKLALLIPSLNQIITNSNEKLKNIQPAPFCSPPKKEKSENLKLGAPSVKKFSFWFFSFLDLKNFYLNKFLQKRCVFYFIFNCCFKLQTNINLFRINPFYCFFKINPNLQIKYHQKRNYLRMRKVIFLRNCKISYKIQNQIFYPHKKILDRFSISKKNFVVPNRLLLDATSPETSHFMLQELHSLHCI</sequence>
<organism evidence="2 3">
    <name type="scientific">Reticulomyxa filosa</name>
    <dbReference type="NCBI Taxonomy" id="46433"/>
    <lineage>
        <taxon>Eukaryota</taxon>
        <taxon>Sar</taxon>
        <taxon>Rhizaria</taxon>
        <taxon>Retaria</taxon>
        <taxon>Foraminifera</taxon>
        <taxon>Monothalamids</taxon>
        <taxon>Reticulomyxidae</taxon>
        <taxon>Reticulomyxa</taxon>
    </lineage>
</organism>
<keyword evidence="1" id="KW-0472">Membrane</keyword>
<dbReference type="AlphaFoldDB" id="X6PDV4"/>